<organism evidence="1 2">
    <name type="scientific">Mesonia aestuariivivens</name>
    <dbReference type="NCBI Taxonomy" id="2796128"/>
    <lineage>
        <taxon>Bacteria</taxon>
        <taxon>Pseudomonadati</taxon>
        <taxon>Bacteroidota</taxon>
        <taxon>Flavobacteriia</taxon>
        <taxon>Flavobacteriales</taxon>
        <taxon>Flavobacteriaceae</taxon>
        <taxon>Mesonia</taxon>
    </lineage>
</organism>
<proteinExistence type="predicted"/>
<evidence type="ECO:0000313" key="1">
    <source>
        <dbReference type="EMBL" id="MBW2960536.1"/>
    </source>
</evidence>
<dbReference type="Pfam" id="PF13620">
    <property type="entry name" value="CarboxypepD_reg"/>
    <property type="match status" value="1"/>
</dbReference>
<name>A0ABS6VZ48_9FLAO</name>
<dbReference type="Pfam" id="PF16215">
    <property type="entry name" value="DUF4876"/>
    <property type="match status" value="1"/>
</dbReference>
<evidence type="ECO:0000313" key="2">
    <source>
        <dbReference type="Proteomes" id="UP000719267"/>
    </source>
</evidence>
<accession>A0ABS6VZ48</accession>
<dbReference type="InterPro" id="IPR032627">
    <property type="entry name" value="DUF4876"/>
</dbReference>
<reference evidence="1 2" key="1">
    <citation type="submission" date="2021-07" db="EMBL/GenBank/DDBJ databases">
        <title>Mesonia aestuariivivens sp. nov., isolated from a tidal flat.</title>
        <authorList>
            <person name="Kim Y.-O."/>
            <person name="Yoon J.-H."/>
        </authorList>
    </citation>
    <scope>NUCLEOTIDE SEQUENCE [LARGE SCALE GENOMIC DNA]</scope>
    <source>
        <strain evidence="1 2">JHPTF-M18</strain>
    </source>
</reference>
<dbReference type="EMBL" id="JAHWDF010000002">
    <property type="protein sequence ID" value="MBW2960536.1"/>
    <property type="molecule type" value="Genomic_DNA"/>
</dbReference>
<protein>
    <submittedName>
        <fullName evidence="1">DUF4876 domain-containing protein</fullName>
    </submittedName>
</protein>
<dbReference type="RefSeq" id="WP_219038827.1">
    <property type="nucleotide sequence ID" value="NZ_JAHWDF010000002.1"/>
</dbReference>
<keyword evidence="2" id="KW-1185">Reference proteome</keyword>
<gene>
    <name evidence="1" type="ORF">KW502_01825</name>
</gene>
<comment type="caution">
    <text evidence="1">The sequence shown here is derived from an EMBL/GenBank/DDBJ whole genome shotgun (WGS) entry which is preliminary data.</text>
</comment>
<sequence length="442" mass="48512">MKKCYVLGLISLLFLSCSDDDNFLSVVSHQITVDLGEDEENKPAEEATISLENIEDGKTYTSITDASGNASIEVVPGTYNVNVSKKFTAEEYKAFSGKETNSEIIFNGSLSNVSISEANTTTEISLVTGQIGDLVFKQIYFSGSDVTRGAIYRDQFVEIHNNSNKTIYLDGLYFAQVKGQNSISSTIRDYNLPNGQYDWSQSINQQDPENANTAYVYAEEVLQIPGSGEEYPLLSGKSVIIAATAINHKSPLGDEVDGVEDPSLTVDLSQAPFEAYYQDYFASSGSNGLSSDIDNPNSTNLNILFKTFKGKDLILDANGREALVIFRTTEEQYQAINTVPLPSINDDNFSDDTSTYMQVPVQYVLDGVELQNTNTAKPKPPRLPNSVDAGEIATISGRYSSESVIRKVQSEKDGKVFYQDTNNSSNDFEVSNKPIVEITTTF</sequence>
<dbReference type="Proteomes" id="UP000719267">
    <property type="component" value="Unassembled WGS sequence"/>
</dbReference>
<dbReference type="PROSITE" id="PS51257">
    <property type="entry name" value="PROKAR_LIPOPROTEIN"/>
    <property type="match status" value="1"/>
</dbReference>